<feature type="compositionally biased region" description="Polar residues" evidence="1">
    <location>
        <begin position="513"/>
        <end position="525"/>
    </location>
</feature>
<gene>
    <name evidence="2" type="ORF">AAF712_002578</name>
</gene>
<sequence length="1250" mass="131032">MADEYSDILGADTLPIGPKRAGSWSSLSFTVKSAFVLSFLLVSYVVSIRLWDAFWKWRDREYKLSMRRKYGIPDNDHRPFNVAYAAAQLAREQEDQQKVKKRRAVQVPAQVSSAREQRDHMSEQVRQRPASQYSTNSTAFPGSLSNDSLYNIPGGISSHSNMQNDNHHPSNRVTFADGYNTSASPLEGHAELAPMAPSTRRVSDRKTLGILKSSNNYINDDHRKRAFGTDDLDHFDNQMDTKKTRVEGEDFIDGDEEPGWQDEPYGRSSAYTRGSKRGLDGADARGWDKRQRKVSADKNYGMEVDEEPDALGDLVNISPSRGRKRDRAEAGSSFGGDEEEENIALDGDVHSRSRHRKRRNKRTSDAYSGRSRKRDRDLDDVDEYSDSHEGSPGPNSRHETKKKGKKNRRNEEERGSDVSMDESQFVRSTIKGRKIGEAWTSNGIKYKIGPNGQRLREALLKKAKQRFVMPEDSVHPDRSAFHDVYIEAWVTDEEYQNFATQGILYEPPKEPETPSSAIVSKSAPTASKGKHLLWESTTTHSSTPPPVNPFETAGKTSDSGPSNALVRSESLGAFARNGRIASAFRGSATSDSMSGPPSPSLSESSFSLASPRTGRYRQYSKWEKQDLEAKAMSRMRDANNKKKEEEERLEREKQEKEAKAKAAIAPPPTIPTISFTKPPEEQGKPEAPKSSALPLFSSNSSPSISITPSNPSAPKLSFGPTPPPATTNPAAAPSDNKPKAPSPLSFSFAPTPSTTAPPSASAASAAPPSFSFAQPGKQQEGAKSLGLGFPSSAGSSSTAAPSANIAAPTNNATPAPSPAPTGSTTSAPKFNFGVPSKPATSFGAEPNKQTAPTTSSNGSTNPLLTRLSPAGGSADGPSKPQPTPLQLPQSSAPTTASAPVFSFAKPSTTPSSFPAPAPASAFNAPTTQKQPEQTTNSLAGTSTPKFDFGSTLKGPATGSSTSQNGDSKPNAAESRPSFGFGQPQDKGSATSNSTTGTPNLSLGGVKPASFAGFGNTSAPSPFGANPSSTANSFGGSGNTSANPFSASNAPKDVNSTSSTSEAPKATSIFGGNSGGSAFGNNGNVTSSFSFGPKAPAAPTHSTSSPSLLTTNSFSSTGATPSPFGSFGSLGGSSTNAFGSNPSKPGEPKPFGTSTSASADKSDGAAKSLFSFGATSTPASSPAAAKPATATGNVFGGSSGGGTFSFGGSTTPAASPFGGGPASGVFGGGNTNTTSPSASSPFSFGNASQSK</sequence>
<dbReference type="EMBL" id="JBBXMP010000008">
    <property type="protein sequence ID" value="KAL0070091.1"/>
    <property type="molecule type" value="Genomic_DNA"/>
</dbReference>
<feature type="compositionally biased region" description="Low complexity" evidence="1">
    <location>
        <begin position="1173"/>
        <end position="1190"/>
    </location>
</feature>
<comment type="caution">
    <text evidence="2">The sequence shown here is derived from an EMBL/GenBank/DDBJ whole genome shotgun (WGS) entry which is preliminary data.</text>
</comment>
<feature type="compositionally biased region" description="Low complexity" evidence="1">
    <location>
        <begin position="742"/>
        <end position="773"/>
    </location>
</feature>
<organism evidence="2 3">
    <name type="scientific">Marasmius tenuissimus</name>
    <dbReference type="NCBI Taxonomy" id="585030"/>
    <lineage>
        <taxon>Eukaryota</taxon>
        <taxon>Fungi</taxon>
        <taxon>Dikarya</taxon>
        <taxon>Basidiomycota</taxon>
        <taxon>Agaricomycotina</taxon>
        <taxon>Agaricomycetes</taxon>
        <taxon>Agaricomycetidae</taxon>
        <taxon>Agaricales</taxon>
        <taxon>Marasmiineae</taxon>
        <taxon>Marasmiaceae</taxon>
        <taxon>Marasmius</taxon>
    </lineage>
</organism>
<feature type="compositionally biased region" description="Low complexity" evidence="1">
    <location>
        <begin position="1230"/>
        <end position="1250"/>
    </location>
</feature>
<feature type="compositionally biased region" description="Polar residues" evidence="1">
    <location>
        <begin position="1014"/>
        <end position="1061"/>
    </location>
</feature>
<feature type="compositionally biased region" description="Low complexity" evidence="1">
    <location>
        <begin position="784"/>
        <end position="828"/>
    </location>
</feature>
<feature type="compositionally biased region" description="Polar residues" evidence="1">
    <location>
        <begin position="928"/>
        <end position="944"/>
    </location>
</feature>
<feature type="region of interest" description="Disordered" evidence="1">
    <location>
        <begin position="585"/>
        <end position="1250"/>
    </location>
</feature>
<feature type="region of interest" description="Disordered" evidence="1">
    <location>
        <begin position="506"/>
        <end position="572"/>
    </location>
</feature>
<keyword evidence="3" id="KW-1185">Reference proteome</keyword>
<feature type="compositionally biased region" description="Low complexity" evidence="1">
    <location>
        <begin position="590"/>
        <end position="611"/>
    </location>
</feature>
<feature type="compositionally biased region" description="Basic and acidic residues" evidence="1">
    <location>
        <begin position="115"/>
        <end position="126"/>
    </location>
</feature>
<feature type="region of interest" description="Disordered" evidence="1">
    <location>
        <begin position="93"/>
        <end position="136"/>
    </location>
</feature>
<feature type="compositionally biased region" description="Gly residues" evidence="1">
    <location>
        <begin position="1193"/>
        <end position="1204"/>
    </location>
</feature>
<feature type="compositionally biased region" description="Low complexity" evidence="1">
    <location>
        <begin position="1205"/>
        <end position="1215"/>
    </location>
</feature>
<proteinExistence type="predicted"/>
<feature type="compositionally biased region" description="Basic residues" evidence="1">
    <location>
        <begin position="399"/>
        <end position="408"/>
    </location>
</feature>
<protein>
    <submittedName>
        <fullName evidence="2">Uncharacterized protein</fullName>
    </submittedName>
</protein>
<feature type="compositionally biased region" description="Polar residues" evidence="1">
    <location>
        <begin position="847"/>
        <end position="863"/>
    </location>
</feature>
<feature type="compositionally biased region" description="Low complexity" evidence="1">
    <location>
        <begin position="690"/>
        <end position="714"/>
    </location>
</feature>
<feature type="compositionally biased region" description="Polar residues" evidence="1">
    <location>
        <begin position="985"/>
        <end position="1000"/>
    </location>
</feature>
<feature type="compositionally biased region" description="Basic residues" evidence="1">
    <location>
        <begin position="352"/>
        <end position="361"/>
    </location>
</feature>
<feature type="compositionally biased region" description="Basic and acidic residues" evidence="1">
    <location>
        <begin position="277"/>
        <end position="289"/>
    </location>
</feature>
<dbReference type="Proteomes" id="UP001437256">
    <property type="component" value="Unassembled WGS sequence"/>
</dbReference>
<feature type="compositionally biased region" description="Acidic residues" evidence="1">
    <location>
        <begin position="249"/>
        <end position="260"/>
    </location>
</feature>
<name>A0ABR3A866_9AGAR</name>
<feature type="compositionally biased region" description="Gly residues" evidence="1">
    <location>
        <begin position="1216"/>
        <end position="1229"/>
    </location>
</feature>
<feature type="region of interest" description="Disordered" evidence="1">
    <location>
        <begin position="243"/>
        <end position="429"/>
    </location>
</feature>
<evidence type="ECO:0000313" key="2">
    <source>
        <dbReference type="EMBL" id="KAL0070091.1"/>
    </source>
</evidence>
<reference evidence="2 3" key="1">
    <citation type="submission" date="2024-05" db="EMBL/GenBank/DDBJ databases">
        <title>A draft genome resource for the thread blight pathogen Marasmius tenuissimus strain MS-2.</title>
        <authorList>
            <person name="Yulfo-Soto G.E."/>
            <person name="Baruah I.K."/>
            <person name="Amoako-Attah I."/>
            <person name="Bukari Y."/>
            <person name="Meinhardt L.W."/>
            <person name="Bailey B.A."/>
            <person name="Cohen S.P."/>
        </authorList>
    </citation>
    <scope>NUCLEOTIDE SEQUENCE [LARGE SCALE GENOMIC DNA]</scope>
    <source>
        <strain evidence="2 3">MS-2</strain>
    </source>
</reference>
<accession>A0ABR3A866</accession>
<feature type="compositionally biased region" description="Basic and acidic residues" evidence="1">
    <location>
        <begin position="620"/>
        <end position="660"/>
    </location>
</feature>
<feature type="compositionally biased region" description="Low complexity" evidence="1">
    <location>
        <begin position="1094"/>
        <end position="1126"/>
    </location>
</feature>
<evidence type="ECO:0000256" key="1">
    <source>
        <dbReference type="SAM" id="MobiDB-lite"/>
    </source>
</evidence>
<feature type="compositionally biased region" description="Basic and acidic residues" evidence="1">
    <location>
        <begin position="678"/>
        <end position="687"/>
    </location>
</feature>
<feature type="compositionally biased region" description="Polar residues" evidence="1">
    <location>
        <begin position="957"/>
        <end position="967"/>
    </location>
</feature>
<feature type="compositionally biased region" description="Low complexity" evidence="1">
    <location>
        <begin position="901"/>
        <end position="927"/>
    </location>
</feature>
<evidence type="ECO:0000313" key="3">
    <source>
        <dbReference type="Proteomes" id="UP001437256"/>
    </source>
</evidence>